<feature type="DNA-binding region" description="H-T-H motif" evidence="2">
    <location>
        <begin position="31"/>
        <end position="50"/>
    </location>
</feature>
<keyword evidence="1 2" id="KW-0238">DNA-binding</keyword>
<dbReference type="PRINTS" id="PR00455">
    <property type="entry name" value="HTHTETR"/>
</dbReference>
<name>A0A317L4G4_9BACI</name>
<accession>A0A317L4G4</accession>
<keyword evidence="5" id="KW-1185">Reference proteome</keyword>
<dbReference type="PROSITE" id="PS50977">
    <property type="entry name" value="HTH_TETR_2"/>
    <property type="match status" value="1"/>
</dbReference>
<protein>
    <submittedName>
        <fullName evidence="4">TetR/AcrR family transcriptional regulator</fullName>
    </submittedName>
</protein>
<dbReference type="EMBL" id="QGTD01000004">
    <property type="protein sequence ID" value="PWU69870.1"/>
    <property type="molecule type" value="Genomic_DNA"/>
</dbReference>
<dbReference type="OrthoDB" id="9814200at2"/>
<dbReference type="PANTHER" id="PTHR30328">
    <property type="entry name" value="TRANSCRIPTIONAL REPRESSOR"/>
    <property type="match status" value="1"/>
</dbReference>
<gene>
    <name evidence="4" type="ORF">DLJ74_02765</name>
</gene>
<dbReference type="GO" id="GO:0003677">
    <property type="term" value="F:DNA binding"/>
    <property type="evidence" value="ECO:0007669"/>
    <property type="project" value="UniProtKB-UniRule"/>
</dbReference>
<evidence type="ECO:0000313" key="4">
    <source>
        <dbReference type="EMBL" id="PWU69870.1"/>
    </source>
</evidence>
<dbReference type="InterPro" id="IPR009057">
    <property type="entry name" value="Homeodomain-like_sf"/>
</dbReference>
<comment type="caution">
    <text evidence="4">The sequence shown here is derived from an EMBL/GenBank/DDBJ whole genome shotgun (WGS) entry which is preliminary data.</text>
</comment>
<dbReference type="Gene3D" id="1.10.357.10">
    <property type="entry name" value="Tetracycline Repressor, domain 2"/>
    <property type="match status" value="1"/>
</dbReference>
<reference evidence="4 5" key="1">
    <citation type="submission" date="2018-05" db="EMBL/GenBank/DDBJ databases">
        <title>Genomic analysis of Gracilibacillus dipsosauri DD1 reveals novel features of a salt-tolerant amylase.</title>
        <authorList>
            <person name="Deutch C.E."/>
            <person name="Yang S."/>
        </authorList>
    </citation>
    <scope>NUCLEOTIDE SEQUENCE [LARGE SCALE GENOMIC DNA]</scope>
    <source>
        <strain evidence="4 5">DD1</strain>
    </source>
</reference>
<organism evidence="4 5">
    <name type="scientific">Gracilibacillus dipsosauri</name>
    <dbReference type="NCBI Taxonomy" id="178340"/>
    <lineage>
        <taxon>Bacteria</taxon>
        <taxon>Bacillati</taxon>
        <taxon>Bacillota</taxon>
        <taxon>Bacilli</taxon>
        <taxon>Bacillales</taxon>
        <taxon>Bacillaceae</taxon>
        <taxon>Gracilibacillus</taxon>
    </lineage>
</organism>
<dbReference type="InterPro" id="IPR001647">
    <property type="entry name" value="HTH_TetR"/>
</dbReference>
<dbReference type="AlphaFoldDB" id="A0A317L4G4"/>
<evidence type="ECO:0000256" key="1">
    <source>
        <dbReference type="ARBA" id="ARBA00023125"/>
    </source>
</evidence>
<dbReference type="InterPro" id="IPR050109">
    <property type="entry name" value="HTH-type_TetR-like_transc_reg"/>
</dbReference>
<dbReference type="Proteomes" id="UP000245624">
    <property type="component" value="Unassembled WGS sequence"/>
</dbReference>
<dbReference type="PANTHER" id="PTHR30328:SF54">
    <property type="entry name" value="HTH-TYPE TRANSCRIPTIONAL REPRESSOR SCO4008"/>
    <property type="match status" value="1"/>
</dbReference>
<dbReference type="RefSeq" id="WP_109983262.1">
    <property type="nucleotide sequence ID" value="NZ_JAJUIE010000035.1"/>
</dbReference>
<feature type="domain" description="HTH tetR-type" evidence="3">
    <location>
        <begin position="8"/>
        <end position="68"/>
    </location>
</feature>
<sequence length="199" mass="23107">MGEIRNAERTRKKILEAAKEEFFEKGYNGARIESIAKRAGVKKQLIYHYFNGKDDLINQIIDHFVSAVPTGNLTLPTKPEDIAAFRLKVNIDHLKDFLKYTAWEAVEKMPKDSNGDETRKKVLHSYNTDMVKKQEEGLVPKELDPALITLMMSSLTVYPLLYDNVTQMITGHTLEEPEFQEKWAKFLQEISERIFRQEE</sequence>
<dbReference type="GO" id="GO:0006355">
    <property type="term" value="P:regulation of DNA-templated transcription"/>
    <property type="evidence" value="ECO:0007669"/>
    <property type="project" value="UniProtKB-ARBA"/>
</dbReference>
<dbReference type="SUPFAM" id="SSF46689">
    <property type="entry name" value="Homeodomain-like"/>
    <property type="match status" value="1"/>
</dbReference>
<dbReference type="Pfam" id="PF00440">
    <property type="entry name" value="TetR_N"/>
    <property type="match status" value="1"/>
</dbReference>
<evidence type="ECO:0000259" key="3">
    <source>
        <dbReference type="PROSITE" id="PS50977"/>
    </source>
</evidence>
<proteinExistence type="predicted"/>
<evidence type="ECO:0000313" key="5">
    <source>
        <dbReference type="Proteomes" id="UP000245624"/>
    </source>
</evidence>
<evidence type="ECO:0000256" key="2">
    <source>
        <dbReference type="PROSITE-ProRule" id="PRU00335"/>
    </source>
</evidence>